<evidence type="ECO:0000313" key="9">
    <source>
        <dbReference type="Proteomes" id="UP000248423"/>
    </source>
</evidence>
<dbReference type="GO" id="GO:0005634">
    <property type="term" value="C:nucleus"/>
    <property type="evidence" value="ECO:0007669"/>
    <property type="project" value="TreeGrafter"/>
</dbReference>
<feature type="compositionally biased region" description="Polar residues" evidence="6">
    <location>
        <begin position="1"/>
        <end position="13"/>
    </location>
</feature>
<keyword evidence="2" id="KW-0805">Transcription regulation</keyword>
<dbReference type="CDD" id="cd12148">
    <property type="entry name" value="fungal_TF_MHR"/>
    <property type="match status" value="1"/>
</dbReference>
<dbReference type="Proteomes" id="UP000248423">
    <property type="component" value="Unassembled WGS sequence"/>
</dbReference>
<feature type="compositionally biased region" description="Basic and acidic residues" evidence="6">
    <location>
        <begin position="64"/>
        <end position="80"/>
    </location>
</feature>
<keyword evidence="4" id="KW-0804">Transcription</keyword>
<reference evidence="8 9" key="1">
    <citation type="submission" date="2018-02" db="EMBL/GenBank/DDBJ databases">
        <title>The genomes of Aspergillus section Nigri reveals drivers in fungal speciation.</title>
        <authorList>
            <consortium name="DOE Joint Genome Institute"/>
            <person name="Vesth T.C."/>
            <person name="Nybo J."/>
            <person name="Theobald S."/>
            <person name="Brandl J."/>
            <person name="Frisvad J.C."/>
            <person name="Nielsen K.F."/>
            <person name="Lyhne E.K."/>
            <person name="Kogle M.E."/>
            <person name="Kuo A."/>
            <person name="Riley R."/>
            <person name="Clum A."/>
            <person name="Nolan M."/>
            <person name="Lipzen A."/>
            <person name="Salamov A."/>
            <person name="Henrissat B."/>
            <person name="Wiebenga A."/>
            <person name="De vries R.P."/>
            <person name="Grigoriev I.V."/>
            <person name="Mortensen U.H."/>
            <person name="Andersen M.R."/>
            <person name="Baker S.E."/>
        </authorList>
    </citation>
    <scope>NUCLEOTIDE SEQUENCE [LARGE SCALE GENOMIC DNA]</scope>
    <source>
        <strain evidence="8 9">CBS 121057</strain>
    </source>
</reference>
<dbReference type="CDD" id="cd00067">
    <property type="entry name" value="GAL4"/>
    <property type="match status" value="1"/>
</dbReference>
<protein>
    <recommendedName>
        <fullName evidence="7">Zn(2)-C6 fungal-type domain-containing protein</fullName>
    </recommendedName>
</protein>
<name>A0A319DRQ2_ASPSB</name>
<dbReference type="PANTHER" id="PTHR47424:SF4">
    <property type="entry name" value="ZN(II)2CYS6 TRANSCRIPTION FACTOR (EUROFUNG)"/>
    <property type="match status" value="1"/>
</dbReference>
<dbReference type="GO" id="GO:0000435">
    <property type="term" value="P:positive regulation of transcription from RNA polymerase II promoter by galactose"/>
    <property type="evidence" value="ECO:0007669"/>
    <property type="project" value="TreeGrafter"/>
</dbReference>
<keyword evidence="5" id="KW-0539">Nucleus</keyword>
<evidence type="ECO:0000256" key="4">
    <source>
        <dbReference type="ARBA" id="ARBA00023163"/>
    </source>
</evidence>
<feature type="domain" description="Zn(2)-C6 fungal-type" evidence="7">
    <location>
        <begin position="29"/>
        <end position="53"/>
    </location>
</feature>
<dbReference type="OrthoDB" id="424974at2759"/>
<dbReference type="GO" id="GO:0000981">
    <property type="term" value="F:DNA-binding transcription factor activity, RNA polymerase II-specific"/>
    <property type="evidence" value="ECO:0007669"/>
    <property type="project" value="InterPro"/>
</dbReference>
<dbReference type="InterPro" id="IPR001138">
    <property type="entry name" value="Zn2Cys6_DnaBD"/>
</dbReference>
<dbReference type="PROSITE" id="PS50048">
    <property type="entry name" value="ZN2_CY6_FUNGAL_2"/>
    <property type="match status" value="1"/>
</dbReference>
<dbReference type="PANTHER" id="PTHR47424">
    <property type="entry name" value="REGULATORY PROTEIN GAL4"/>
    <property type="match status" value="1"/>
</dbReference>
<evidence type="ECO:0000256" key="6">
    <source>
        <dbReference type="SAM" id="MobiDB-lite"/>
    </source>
</evidence>
<dbReference type="VEuPathDB" id="FungiDB:BO78DRAFT_381361"/>
<dbReference type="Gene3D" id="4.10.240.10">
    <property type="entry name" value="Zn(2)-C6 fungal-type DNA-binding domain"/>
    <property type="match status" value="1"/>
</dbReference>
<dbReference type="Pfam" id="PF04082">
    <property type="entry name" value="Fungal_trans"/>
    <property type="match status" value="1"/>
</dbReference>
<evidence type="ECO:0000256" key="2">
    <source>
        <dbReference type="ARBA" id="ARBA00023015"/>
    </source>
</evidence>
<dbReference type="InterPro" id="IPR051127">
    <property type="entry name" value="Fungal_SecMet_Regulators"/>
</dbReference>
<proteinExistence type="predicted"/>
<dbReference type="GO" id="GO:0000978">
    <property type="term" value="F:RNA polymerase II cis-regulatory region sequence-specific DNA binding"/>
    <property type="evidence" value="ECO:0007669"/>
    <property type="project" value="TreeGrafter"/>
</dbReference>
<dbReference type="SMART" id="SM00066">
    <property type="entry name" value="GAL4"/>
    <property type="match status" value="1"/>
</dbReference>
<evidence type="ECO:0000256" key="1">
    <source>
        <dbReference type="ARBA" id="ARBA00022723"/>
    </source>
</evidence>
<gene>
    <name evidence="8" type="ORF">BO78DRAFT_381361</name>
</gene>
<dbReference type="GO" id="GO:0006351">
    <property type="term" value="P:DNA-templated transcription"/>
    <property type="evidence" value="ECO:0007669"/>
    <property type="project" value="InterPro"/>
</dbReference>
<keyword evidence="1" id="KW-0479">Metal-binding</keyword>
<organism evidence="8 9">
    <name type="scientific">Aspergillus sclerotiicarbonarius (strain CBS 121057 / IBT 28362)</name>
    <dbReference type="NCBI Taxonomy" id="1448318"/>
    <lineage>
        <taxon>Eukaryota</taxon>
        <taxon>Fungi</taxon>
        <taxon>Dikarya</taxon>
        <taxon>Ascomycota</taxon>
        <taxon>Pezizomycotina</taxon>
        <taxon>Eurotiomycetes</taxon>
        <taxon>Eurotiomycetidae</taxon>
        <taxon>Eurotiales</taxon>
        <taxon>Aspergillaceae</taxon>
        <taxon>Aspergillus</taxon>
        <taxon>Aspergillus subgen. Circumdati</taxon>
    </lineage>
</organism>
<keyword evidence="3" id="KW-0238">DNA-binding</keyword>
<dbReference type="InterPro" id="IPR007219">
    <property type="entry name" value="XnlR_reg_dom"/>
</dbReference>
<dbReference type="STRING" id="1448318.A0A319DRQ2"/>
<dbReference type="GO" id="GO:0008270">
    <property type="term" value="F:zinc ion binding"/>
    <property type="evidence" value="ECO:0007669"/>
    <property type="project" value="InterPro"/>
</dbReference>
<dbReference type="EMBL" id="KZ826465">
    <property type="protein sequence ID" value="PYI00272.1"/>
    <property type="molecule type" value="Genomic_DNA"/>
</dbReference>
<dbReference type="SUPFAM" id="SSF57701">
    <property type="entry name" value="Zn2/Cys6 DNA-binding domain"/>
    <property type="match status" value="1"/>
</dbReference>
<evidence type="ECO:0000256" key="5">
    <source>
        <dbReference type="ARBA" id="ARBA00023242"/>
    </source>
</evidence>
<feature type="compositionally biased region" description="Basic residues" evidence="6">
    <location>
        <begin position="52"/>
        <end position="61"/>
    </location>
</feature>
<accession>A0A319DRQ2</accession>
<feature type="region of interest" description="Disordered" evidence="6">
    <location>
        <begin position="110"/>
        <end position="131"/>
    </location>
</feature>
<dbReference type="InterPro" id="IPR036864">
    <property type="entry name" value="Zn2-C6_fun-type_DNA-bd_sf"/>
</dbReference>
<evidence type="ECO:0000313" key="8">
    <source>
        <dbReference type="EMBL" id="PYI00272.1"/>
    </source>
</evidence>
<dbReference type="AlphaFoldDB" id="A0A319DRQ2"/>
<evidence type="ECO:0000259" key="7">
    <source>
        <dbReference type="PROSITE" id="PS50048"/>
    </source>
</evidence>
<feature type="region of interest" description="Disordered" evidence="6">
    <location>
        <begin position="1"/>
        <end position="21"/>
    </location>
</feature>
<dbReference type="Pfam" id="PF00172">
    <property type="entry name" value="Zn_clus"/>
    <property type="match status" value="1"/>
</dbReference>
<evidence type="ECO:0000256" key="3">
    <source>
        <dbReference type="ARBA" id="ARBA00023125"/>
    </source>
</evidence>
<keyword evidence="9" id="KW-1185">Reference proteome</keyword>
<dbReference type="SMART" id="SM00906">
    <property type="entry name" value="Fungal_trans"/>
    <property type="match status" value="1"/>
</dbReference>
<sequence>MMFSFQTGLSCPSEQPRGPRPKRVKISVACNVCKARKTKCDGVRPICGPCAKRKRGSHGVSKKTTIDRTEQSDFMSERPTNDVPADDDDRASSYSTIVPSGSLFGASGGVHILPEGTPENKRDNRSPGLPKALKQLPRLQKQAPQKEPGLQYAIPPRKVADVLLNLYWDYVDSAYPWLDRPAIESAYETLWVSDGELAMNERVLHCILNLMFATSCVASQGQPPLSRDHSSAVFFARAQELMSYEVMEMYNFEIIQILLLTAVYQQHEKVPQKCFRNIGMAIHIAQELGLHIPETTEAMENPKERDLARQVWNGCVILDRICSMTFGCALKIPQSVAKQGLNSLMLPTDTANTALPSKVNFYISFCRLHHIIGDVLETFYIIDDTKAQSPSLVFDKFASLFRIDSALNDWARSLHPFFQMPSDAQDPTPTKHITREANVLRARYLSVRLLLFRLLLLQIHQQRSENAPGGLYTDDRIRPHVVFQCQVNCTKAAADMIDFIGRNSPEQKQAYILPSNWYTVSYVYMAVTNLLAAQSSPQIVEYFSAARLRGVLQQAGDILKDYEKHPILASRCSSVLKLIAEYAPVEGSVVDHDHSVQDLVMERQELPATAENLTIVENYSFDWNDWPMFFAQLDGDTPAGSWDIEGNLYQEH</sequence>
<feature type="region of interest" description="Disordered" evidence="6">
    <location>
        <begin position="52"/>
        <end position="92"/>
    </location>
</feature>